<sequence>MSKPLKDVYELIEKMDTNNFWWPSDRVNPKRVSRVYEFDLLFILFTQVFIISKMMDIIGVSLE</sequence>
<accession>A0A2I0VUH7</accession>
<evidence type="ECO:0000313" key="3">
    <source>
        <dbReference type="Proteomes" id="UP000233837"/>
    </source>
</evidence>
<reference evidence="2 3" key="1">
    <citation type="journal article" date="2016" name="Sci. Rep.">
        <title>The Dendrobium catenatum Lindl. genome sequence provides insights into polysaccharide synthase, floral development and adaptive evolution.</title>
        <authorList>
            <person name="Zhang G.Q."/>
            <person name="Xu Q."/>
            <person name="Bian C."/>
            <person name="Tsai W.C."/>
            <person name="Yeh C.M."/>
            <person name="Liu K.W."/>
            <person name="Yoshida K."/>
            <person name="Zhang L.S."/>
            <person name="Chang S.B."/>
            <person name="Chen F."/>
            <person name="Shi Y."/>
            <person name="Su Y.Y."/>
            <person name="Zhang Y.Q."/>
            <person name="Chen L.J."/>
            <person name="Yin Y."/>
            <person name="Lin M."/>
            <person name="Huang H."/>
            <person name="Deng H."/>
            <person name="Wang Z.W."/>
            <person name="Zhu S.L."/>
            <person name="Zhao X."/>
            <person name="Deng C."/>
            <person name="Niu S.C."/>
            <person name="Huang J."/>
            <person name="Wang M."/>
            <person name="Liu G.H."/>
            <person name="Yang H.J."/>
            <person name="Xiao X.J."/>
            <person name="Hsiao Y.Y."/>
            <person name="Wu W.L."/>
            <person name="Chen Y.Y."/>
            <person name="Mitsuda N."/>
            <person name="Ohme-Takagi M."/>
            <person name="Luo Y.B."/>
            <person name="Van de Peer Y."/>
            <person name="Liu Z.J."/>
        </authorList>
    </citation>
    <scope>NUCLEOTIDE SEQUENCE [LARGE SCALE GENOMIC DNA]</scope>
    <source>
        <tissue evidence="2">The whole plant</tissue>
    </source>
</reference>
<protein>
    <submittedName>
        <fullName evidence="2">Uncharacterized protein</fullName>
    </submittedName>
</protein>
<dbReference type="AlphaFoldDB" id="A0A2I0VUH7"/>
<keyword evidence="1" id="KW-0472">Membrane</keyword>
<keyword evidence="1" id="KW-0812">Transmembrane</keyword>
<reference evidence="2 3" key="2">
    <citation type="journal article" date="2017" name="Nature">
        <title>The Apostasia genome and the evolution of orchids.</title>
        <authorList>
            <person name="Zhang G.Q."/>
            <person name="Liu K.W."/>
            <person name="Li Z."/>
            <person name="Lohaus R."/>
            <person name="Hsiao Y.Y."/>
            <person name="Niu S.C."/>
            <person name="Wang J.Y."/>
            <person name="Lin Y.C."/>
            <person name="Xu Q."/>
            <person name="Chen L.J."/>
            <person name="Yoshida K."/>
            <person name="Fujiwara S."/>
            <person name="Wang Z.W."/>
            <person name="Zhang Y.Q."/>
            <person name="Mitsuda N."/>
            <person name="Wang M."/>
            <person name="Liu G.H."/>
            <person name="Pecoraro L."/>
            <person name="Huang H.X."/>
            <person name="Xiao X.J."/>
            <person name="Lin M."/>
            <person name="Wu X.Y."/>
            <person name="Wu W.L."/>
            <person name="Chen Y.Y."/>
            <person name="Chang S.B."/>
            <person name="Sakamoto S."/>
            <person name="Ohme-Takagi M."/>
            <person name="Yagi M."/>
            <person name="Zeng S.J."/>
            <person name="Shen C.Y."/>
            <person name="Yeh C.M."/>
            <person name="Luo Y.B."/>
            <person name="Tsai W.C."/>
            <person name="Van de Peer Y."/>
            <person name="Liu Z.J."/>
        </authorList>
    </citation>
    <scope>NUCLEOTIDE SEQUENCE [LARGE SCALE GENOMIC DNA]</scope>
    <source>
        <tissue evidence="2">The whole plant</tissue>
    </source>
</reference>
<proteinExistence type="predicted"/>
<keyword evidence="1" id="KW-1133">Transmembrane helix</keyword>
<feature type="transmembrane region" description="Helical" evidence="1">
    <location>
        <begin position="40"/>
        <end position="62"/>
    </location>
</feature>
<dbReference type="Proteomes" id="UP000233837">
    <property type="component" value="Unassembled WGS sequence"/>
</dbReference>
<evidence type="ECO:0000256" key="1">
    <source>
        <dbReference type="SAM" id="Phobius"/>
    </source>
</evidence>
<keyword evidence="3" id="KW-1185">Reference proteome</keyword>
<evidence type="ECO:0000313" key="2">
    <source>
        <dbReference type="EMBL" id="PKU67078.1"/>
    </source>
</evidence>
<name>A0A2I0VUH7_9ASPA</name>
<gene>
    <name evidence="2" type="ORF">MA16_Dca008867</name>
</gene>
<dbReference type="EMBL" id="KZ503221">
    <property type="protein sequence ID" value="PKU67078.1"/>
    <property type="molecule type" value="Genomic_DNA"/>
</dbReference>
<organism evidence="2 3">
    <name type="scientific">Dendrobium catenatum</name>
    <dbReference type="NCBI Taxonomy" id="906689"/>
    <lineage>
        <taxon>Eukaryota</taxon>
        <taxon>Viridiplantae</taxon>
        <taxon>Streptophyta</taxon>
        <taxon>Embryophyta</taxon>
        <taxon>Tracheophyta</taxon>
        <taxon>Spermatophyta</taxon>
        <taxon>Magnoliopsida</taxon>
        <taxon>Liliopsida</taxon>
        <taxon>Asparagales</taxon>
        <taxon>Orchidaceae</taxon>
        <taxon>Epidendroideae</taxon>
        <taxon>Malaxideae</taxon>
        <taxon>Dendrobiinae</taxon>
        <taxon>Dendrobium</taxon>
    </lineage>
</organism>